<reference evidence="3" key="1">
    <citation type="journal article" date="2019" name="Int. J. Syst. Evol. Microbiol.">
        <title>The Global Catalogue of Microorganisms (GCM) 10K type strain sequencing project: providing services to taxonomists for standard genome sequencing and annotation.</title>
        <authorList>
            <consortium name="The Broad Institute Genomics Platform"/>
            <consortium name="The Broad Institute Genome Sequencing Center for Infectious Disease"/>
            <person name="Wu L."/>
            <person name="Ma J."/>
        </authorList>
    </citation>
    <scope>NUCLEOTIDE SEQUENCE [LARGE SCALE GENOMIC DNA]</scope>
    <source>
        <strain evidence="3">CCUG 56401</strain>
    </source>
</reference>
<evidence type="ECO:0000256" key="1">
    <source>
        <dbReference type="SAM" id="MobiDB-lite"/>
    </source>
</evidence>
<sequence length="237" mass="26209">MPAYEDLAQRQSELIRKALAGSVFAAPAHAPLPERLTGPDAELVPLPQGYRDLGWISKDDGATWSRETELSEITSWGAWEPTRRDIKSDVTSLQIAAQETNIRTIGMWTNTDLSGVRPDPTTGEVSFAQATRPTTQYWRVFALAVDGAGEDSIYLARFLPRAMVSEVDDQPWSSDDDEALVWNMTLTATHDSGAGYSIRHFFGGPGWRKLLDKMGFESEPAGPRRESRMAATVTTTF</sequence>
<keyword evidence="3" id="KW-1185">Reference proteome</keyword>
<evidence type="ECO:0000313" key="3">
    <source>
        <dbReference type="Proteomes" id="UP001597018"/>
    </source>
</evidence>
<dbReference type="Pfam" id="PF25681">
    <property type="entry name" value="Phage_TTP_17"/>
    <property type="match status" value="1"/>
</dbReference>
<dbReference type="RefSeq" id="WP_263250702.1">
    <property type="nucleotide sequence ID" value="NZ_BAABLT010000033.1"/>
</dbReference>
<organism evidence="2 3">
    <name type="scientific">Saccharopolyspora rosea</name>
    <dbReference type="NCBI Taxonomy" id="524884"/>
    <lineage>
        <taxon>Bacteria</taxon>
        <taxon>Bacillati</taxon>
        <taxon>Actinomycetota</taxon>
        <taxon>Actinomycetes</taxon>
        <taxon>Pseudonocardiales</taxon>
        <taxon>Pseudonocardiaceae</taxon>
        <taxon>Saccharopolyspora</taxon>
    </lineage>
</organism>
<evidence type="ECO:0000313" key="2">
    <source>
        <dbReference type="EMBL" id="MFD0918899.1"/>
    </source>
</evidence>
<dbReference type="EMBL" id="JBHTIW010000002">
    <property type="protein sequence ID" value="MFD0918899.1"/>
    <property type="molecule type" value="Genomic_DNA"/>
</dbReference>
<dbReference type="InterPro" id="IPR058154">
    <property type="entry name" value="Bxb1_TTP-like"/>
</dbReference>
<gene>
    <name evidence="2" type="ORF">ACFQ16_04005</name>
</gene>
<protein>
    <submittedName>
        <fullName evidence="2">Uncharacterized protein</fullName>
    </submittedName>
</protein>
<dbReference type="Proteomes" id="UP001597018">
    <property type="component" value="Unassembled WGS sequence"/>
</dbReference>
<comment type="caution">
    <text evidence="2">The sequence shown here is derived from an EMBL/GenBank/DDBJ whole genome shotgun (WGS) entry which is preliminary data.</text>
</comment>
<name>A0ABW3FPW9_9PSEU</name>
<feature type="region of interest" description="Disordered" evidence="1">
    <location>
        <begin position="218"/>
        <end position="237"/>
    </location>
</feature>
<proteinExistence type="predicted"/>
<feature type="compositionally biased region" description="Basic and acidic residues" evidence="1">
    <location>
        <begin position="218"/>
        <end position="228"/>
    </location>
</feature>
<accession>A0ABW3FPW9</accession>